<feature type="transmembrane region" description="Helical" evidence="2">
    <location>
        <begin position="33"/>
        <end position="56"/>
    </location>
</feature>
<sequence>MSFTTDKPPTTNNNKGGGDGNGKSSPIPDSLPALFPLVLGGAFIIGLILAFLIIWVTRRRRAQTGADKPAKGDEAVLLSPEGSTGLPSSGEEVKDGGGGMGSTARRRLQKACPVGAGPGWWAREGGSGLLSDDEDGEGRGWPRRHVSLPLIPRACSRGHFHFGGGEGWGSSCRWPGQGQGKGAVEMEEVRGVCRRKQPSWIDEDALHGPKVVVKGGAGGGGGKKKKNERGSWPLRNRAPTLPRVHHTVHGYPYLVSGGRGKSSEALLGESRLQTTTGMEYAQLRASSRDLPQPPKPALVSNRDKRVIRPSVTMGYVYGASKIPQPIVSPPVSPVRSAPTTPQRHRGRQRSTDSTLSDILRSTEERLREGSVSGTIRSRRATTSPTRASPSKVFGPREYGIQVSRARTPSPKKTAPMESFTPDHKRQDSQKSVSSETDSLAGEECPVSDAPSGLTSPSRVQKKQEPEKQPPQAQSVRTSLSSELSTLYSEDEMPDEVKRAIMPLEGLIVQPQQAANVRPPTMNDPFVSGPLPLSVSRASSVGAWPTKHSKPQDLLRQSVQWSQRLRSMTVGHTRAHSQGLILAPGPVIRGSKSALLPVISPSRKVSVTIPRSIQPYLASRASEPPPSPTRQSPTTHSPTGPLFLRVTKTSTLSTMPLLPPPSAPGIDTSRESKSNPPSPTTTAQAPSDQHQQQQPARRSPVLMLPSTEPPSTPSSSSPTRRMRLSLILPPKQQHQQQQQPQDPQQQHSLKRSSASSSVYSQQEPTPPTTAQAAATAAIELNRANFRANSSLYPAPLSPTRSSRGGRASPSKLSSEVLPLGKDGNEGGEEEGDEDEDEDTPLALTCTIASLRRMNSGVSAASSLGSIADRRGMLTPSPSPSPERVLPGLAIKSVSPVRVGGGGGDEHRKSIGARNYFILGNGNGAVGGQQSRRGSRVVSCGSVGSGIRRSSAVLRLSRSEFAVAAGEEGKENGAGSGEGRFKVAAGEFTFEVSNPNVSGKGALGLREGSSGSVNALVMPQQGDRRLSLAWKPAEGGASRNGSPVRYNVSPSRQSLRSVDSLGLYDRQGFLISASPVRGVSPSGLRV</sequence>
<organism evidence="3 4">
    <name type="scientific">Parachaetomium inaequale</name>
    <dbReference type="NCBI Taxonomy" id="2588326"/>
    <lineage>
        <taxon>Eukaryota</taxon>
        <taxon>Fungi</taxon>
        <taxon>Dikarya</taxon>
        <taxon>Ascomycota</taxon>
        <taxon>Pezizomycotina</taxon>
        <taxon>Sordariomycetes</taxon>
        <taxon>Sordariomycetidae</taxon>
        <taxon>Sordariales</taxon>
        <taxon>Chaetomiaceae</taxon>
        <taxon>Parachaetomium</taxon>
    </lineage>
</organism>
<feature type="region of interest" description="Disordered" evidence="1">
    <location>
        <begin position="1"/>
        <end position="25"/>
    </location>
</feature>
<gene>
    <name evidence="3" type="ORF">C8A01DRAFT_12981</name>
</gene>
<feature type="compositionally biased region" description="Low complexity" evidence="1">
    <location>
        <begin position="1"/>
        <end position="14"/>
    </location>
</feature>
<keyword evidence="2" id="KW-1133">Transmembrane helix</keyword>
<reference evidence="4" key="1">
    <citation type="journal article" date="2023" name="Mol. Phylogenet. Evol.">
        <title>Genome-scale phylogeny and comparative genomics of the fungal order Sordariales.</title>
        <authorList>
            <person name="Hensen N."/>
            <person name="Bonometti L."/>
            <person name="Westerberg I."/>
            <person name="Brannstrom I.O."/>
            <person name="Guillou S."/>
            <person name="Cros-Aarteil S."/>
            <person name="Calhoun S."/>
            <person name="Haridas S."/>
            <person name="Kuo A."/>
            <person name="Mondo S."/>
            <person name="Pangilinan J."/>
            <person name="Riley R."/>
            <person name="LaButti K."/>
            <person name="Andreopoulos B."/>
            <person name="Lipzen A."/>
            <person name="Chen C."/>
            <person name="Yan M."/>
            <person name="Daum C."/>
            <person name="Ng V."/>
            <person name="Clum A."/>
            <person name="Steindorff A."/>
            <person name="Ohm R.A."/>
            <person name="Martin F."/>
            <person name="Silar P."/>
            <person name="Natvig D.O."/>
            <person name="Lalanne C."/>
            <person name="Gautier V."/>
            <person name="Ament-Velasquez S.L."/>
            <person name="Kruys A."/>
            <person name="Hutchinson M.I."/>
            <person name="Powell A.J."/>
            <person name="Barry K."/>
            <person name="Miller A.N."/>
            <person name="Grigoriev I.V."/>
            <person name="Debuchy R."/>
            <person name="Gladieux P."/>
            <person name="Hiltunen Thoren M."/>
            <person name="Johannesson H."/>
        </authorList>
    </citation>
    <scope>NUCLEOTIDE SEQUENCE [LARGE SCALE GENOMIC DNA]</scope>
    <source>
        <strain evidence="4">CBS 284.82</strain>
    </source>
</reference>
<feature type="region of interest" description="Disordered" evidence="1">
    <location>
        <begin position="322"/>
        <end position="493"/>
    </location>
</feature>
<dbReference type="AlphaFoldDB" id="A0AAN6SUD3"/>
<evidence type="ECO:0000256" key="1">
    <source>
        <dbReference type="SAM" id="MobiDB-lite"/>
    </source>
</evidence>
<evidence type="ECO:0000313" key="4">
    <source>
        <dbReference type="Proteomes" id="UP001303115"/>
    </source>
</evidence>
<feature type="compositionally biased region" description="Low complexity" evidence="1">
    <location>
        <begin position="712"/>
        <end position="770"/>
    </location>
</feature>
<feature type="region of interest" description="Disordered" evidence="1">
    <location>
        <begin position="210"/>
        <end position="238"/>
    </location>
</feature>
<evidence type="ECO:0000313" key="3">
    <source>
        <dbReference type="EMBL" id="KAK4043459.1"/>
    </source>
</evidence>
<keyword evidence="4" id="KW-1185">Reference proteome</keyword>
<feature type="compositionally biased region" description="Acidic residues" evidence="1">
    <location>
        <begin position="824"/>
        <end position="838"/>
    </location>
</feature>
<dbReference type="EMBL" id="MU854327">
    <property type="protein sequence ID" value="KAK4043459.1"/>
    <property type="molecule type" value="Genomic_DNA"/>
</dbReference>
<feature type="compositionally biased region" description="Low complexity" evidence="1">
    <location>
        <begin position="679"/>
        <end position="705"/>
    </location>
</feature>
<feature type="region of interest" description="Disordered" evidence="1">
    <location>
        <begin position="64"/>
        <end position="105"/>
    </location>
</feature>
<proteinExistence type="predicted"/>
<dbReference type="Proteomes" id="UP001303115">
    <property type="component" value="Unassembled WGS sequence"/>
</dbReference>
<feature type="compositionally biased region" description="Low complexity" evidence="1">
    <location>
        <begin position="628"/>
        <end position="638"/>
    </location>
</feature>
<evidence type="ECO:0000256" key="2">
    <source>
        <dbReference type="SAM" id="Phobius"/>
    </source>
</evidence>
<feature type="region of interest" description="Disordered" evidence="1">
    <location>
        <begin position="788"/>
        <end position="839"/>
    </location>
</feature>
<feature type="region of interest" description="Disordered" evidence="1">
    <location>
        <begin position="615"/>
        <end position="770"/>
    </location>
</feature>
<comment type="caution">
    <text evidence="3">The sequence shown here is derived from an EMBL/GenBank/DDBJ whole genome shotgun (WGS) entry which is preliminary data.</text>
</comment>
<keyword evidence="2" id="KW-0472">Membrane</keyword>
<protein>
    <submittedName>
        <fullName evidence="3">Uncharacterized protein</fullName>
    </submittedName>
</protein>
<feature type="compositionally biased region" description="Low complexity" evidence="1">
    <location>
        <begin position="477"/>
        <end position="487"/>
    </location>
</feature>
<keyword evidence="2" id="KW-0812">Transmembrane</keyword>
<accession>A0AAN6SUD3</accession>
<feature type="compositionally biased region" description="Low complexity" evidence="1">
    <location>
        <begin position="380"/>
        <end position="390"/>
    </location>
</feature>
<name>A0AAN6SUD3_9PEZI</name>